<dbReference type="InterPro" id="IPR025422">
    <property type="entry name" value="TGA_domain"/>
</dbReference>
<protein>
    <recommendedName>
        <fullName evidence="2">DOG1 domain-containing protein</fullName>
    </recommendedName>
</protein>
<dbReference type="Proteomes" id="UP000077202">
    <property type="component" value="Unassembled WGS sequence"/>
</dbReference>
<sequence>MGSLSGPNNEPYVDFHSKWKEEQEQLTDELRSALDADLGEMQLRELVRKVETHYEEYYAAKDDAVRQNVLTVMQPAWKSPLENVFMWIGGWRPTMVFQLAYAQAGQQMEAELAEFLQDLDTPSMASLSAKQLQRISDLQVVTQKAEDELGHRQAILQQGLVDQPLLTLAAVELSGDASAEQHPAEHALTDAVDEKVKGLEDLCHDADRLRCDTLKKMLKILTPVQAAQYLVAAAQLQMAIRRIGVAKQGAAEQHKNGDELEHKNGETETHTKETKQSSTIDIDIDITELIRSVLGVYIQGFRQGVYGFV</sequence>
<name>A0A176VE34_MARPO</name>
<evidence type="ECO:0000313" key="3">
    <source>
        <dbReference type="EMBL" id="OAE19070.1"/>
    </source>
</evidence>
<dbReference type="EMBL" id="LVLJ01003939">
    <property type="protein sequence ID" value="OAE19070.1"/>
    <property type="molecule type" value="Genomic_DNA"/>
</dbReference>
<dbReference type="AlphaFoldDB" id="A0A176VE34"/>
<dbReference type="Pfam" id="PF14144">
    <property type="entry name" value="DOG1"/>
    <property type="match status" value="1"/>
</dbReference>
<dbReference type="InterPro" id="IPR051886">
    <property type="entry name" value="Seed_Dev/Stress_Resp_Reg"/>
</dbReference>
<keyword evidence="4" id="KW-1185">Reference proteome</keyword>
<proteinExistence type="predicted"/>
<feature type="domain" description="DOG1" evidence="2">
    <location>
        <begin position="9"/>
        <end position="250"/>
    </location>
</feature>
<dbReference type="PROSITE" id="PS51806">
    <property type="entry name" value="DOG1"/>
    <property type="match status" value="1"/>
</dbReference>
<dbReference type="PANTHER" id="PTHR46354:SF4">
    <property type="entry name" value="PROTEIN DOG1-LIKE 3"/>
    <property type="match status" value="1"/>
</dbReference>
<comment type="caution">
    <text evidence="3">The sequence shown here is derived from an EMBL/GenBank/DDBJ whole genome shotgun (WGS) entry which is preliminary data.</text>
</comment>
<dbReference type="PANTHER" id="PTHR46354">
    <property type="entry name" value="DOG1 DOMAIN-CONTAINING PROTEIN"/>
    <property type="match status" value="1"/>
</dbReference>
<evidence type="ECO:0000256" key="1">
    <source>
        <dbReference type="SAM" id="MobiDB-lite"/>
    </source>
</evidence>
<feature type="compositionally biased region" description="Basic and acidic residues" evidence="1">
    <location>
        <begin position="252"/>
        <end position="275"/>
    </location>
</feature>
<organism evidence="3 4">
    <name type="scientific">Marchantia polymorpha subsp. ruderalis</name>
    <dbReference type="NCBI Taxonomy" id="1480154"/>
    <lineage>
        <taxon>Eukaryota</taxon>
        <taxon>Viridiplantae</taxon>
        <taxon>Streptophyta</taxon>
        <taxon>Embryophyta</taxon>
        <taxon>Marchantiophyta</taxon>
        <taxon>Marchantiopsida</taxon>
        <taxon>Marchantiidae</taxon>
        <taxon>Marchantiales</taxon>
        <taxon>Marchantiaceae</taxon>
        <taxon>Marchantia</taxon>
    </lineage>
</organism>
<dbReference type="GO" id="GO:0006351">
    <property type="term" value="P:DNA-templated transcription"/>
    <property type="evidence" value="ECO:0007669"/>
    <property type="project" value="InterPro"/>
</dbReference>
<evidence type="ECO:0000259" key="2">
    <source>
        <dbReference type="PROSITE" id="PS51806"/>
    </source>
</evidence>
<reference evidence="3" key="1">
    <citation type="submission" date="2016-03" db="EMBL/GenBank/DDBJ databases">
        <title>Mechanisms controlling the formation of the plant cell surface in tip-growing cells are functionally conserved among land plants.</title>
        <authorList>
            <person name="Honkanen S."/>
            <person name="Jones V.A."/>
            <person name="Morieri G."/>
            <person name="Champion C."/>
            <person name="Hetherington A.J."/>
            <person name="Kelly S."/>
            <person name="Saint-Marcoux D."/>
            <person name="Proust H."/>
            <person name="Prescott H."/>
            <person name="Dolan L."/>
        </authorList>
    </citation>
    <scope>NUCLEOTIDE SEQUENCE [LARGE SCALE GENOMIC DNA]</scope>
    <source>
        <tissue evidence="3">Whole gametophyte</tissue>
    </source>
</reference>
<feature type="region of interest" description="Disordered" evidence="1">
    <location>
        <begin position="251"/>
        <end position="277"/>
    </location>
</feature>
<accession>A0A176VE34</accession>
<dbReference type="GO" id="GO:0043565">
    <property type="term" value="F:sequence-specific DNA binding"/>
    <property type="evidence" value="ECO:0007669"/>
    <property type="project" value="InterPro"/>
</dbReference>
<evidence type="ECO:0000313" key="4">
    <source>
        <dbReference type="Proteomes" id="UP000077202"/>
    </source>
</evidence>
<gene>
    <name evidence="3" type="ORF">AXG93_4129s1010</name>
</gene>